<dbReference type="AlphaFoldDB" id="C6WSE0"/>
<dbReference type="KEGG" id="ami:Amir_7018"/>
<dbReference type="STRING" id="446462.Amir_7018"/>
<organism evidence="8 9">
    <name type="scientific">Actinosynnema mirum (strain ATCC 29888 / DSM 43827 / JCM 3225 / NBRC 14064 / NCIMB 13271 / NRRL B-12336 / IMRU 3971 / 101)</name>
    <dbReference type="NCBI Taxonomy" id="446462"/>
    <lineage>
        <taxon>Bacteria</taxon>
        <taxon>Bacillati</taxon>
        <taxon>Actinomycetota</taxon>
        <taxon>Actinomycetes</taxon>
        <taxon>Pseudonocardiales</taxon>
        <taxon>Pseudonocardiaceae</taxon>
        <taxon>Actinosynnema</taxon>
    </lineage>
</organism>
<dbReference type="PROSITE" id="PS51892">
    <property type="entry name" value="SUBTILASE"/>
    <property type="match status" value="1"/>
</dbReference>
<dbReference type="Proteomes" id="UP000002213">
    <property type="component" value="Chromosome"/>
</dbReference>
<dbReference type="HOGENOM" id="CLU_011263_13_2_11"/>
<dbReference type="Pfam" id="PF00082">
    <property type="entry name" value="Peptidase_S8"/>
    <property type="match status" value="1"/>
</dbReference>
<dbReference type="Gene3D" id="3.40.50.200">
    <property type="entry name" value="Peptidase S8/S53 domain"/>
    <property type="match status" value="1"/>
</dbReference>
<evidence type="ECO:0000256" key="1">
    <source>
        <dbReference type="ARBA" id="ARBA00011073"/>
    </source>
</evidence>
<protein>
    <submittedName>
        <fullName evidence="8">Peptidase S8 and S53 subtilisin kexin sedolisin</fullName>
    </submittedName>
</protein>
<keyword evidence="3 5" id="KW-0378">Hydrolase</keyword>
<keyword evidence="2 5" id="KW-0645">Protease</keyword>
<gene>
    <name evidence="8" type="ordered locus">Amir_7018</name>
</gene>
<evidence type="ECO:0000256" key="4">
    <source>
        <dbReference type="ARBA" id="ARBA00022825"/>
    </source>
</evidence>
<dbReference type="InterPro" id="IPR000209">
    <property type="entry name" value="Peptidase_S8/S53_dom"/>
</dbReference>
<dbReference type="SUPFAM" id="SSF52743">
    <property type="entry name" value="Subtilisin-like"/>
    <property type="match status" value="1"/>
</dbReference>
<dbReference type="PANTHER" id="PTHR43806:SF11">
    <property type="entry name" value="CEREVISIN-RELATED"/>
    <property type="match status" value="1"/>
</dbReference>
<comment type="similarity">
    <text evidence="1 5">Belongs to the peptidase S8 family.</text>
</comment>
<dbReference type="GO" id="GO:0004252">
    <property type="term" value="F:serine-type endopeptidase activity"/>
    <property type="evidence" value="ECO:0007669"/>
    <property type="project" value="UniProtKB-UniRule"/>
</dbReference>
<name>C6WSE0_ACTMD</name>
<feature type="compositionally biased region" description="Low complexity" evidence="6">
    <location>
        <begin position="320"/>
        <end position="334"/>
    </location>
</feature>
<reference evidence="8 9" key="1">
    <citation type="journal article" date="2009" name="Stand. Genomic Sci.">
        <title>Complete genome sequence of Actinosynnema mirum type strain (101).</title>
        <authorList>
            <person name="Land M."/>
            <person name="Lapidus A."/>
            <person name="Mayilraj S."/>
            <person name="Chen F."/>
            <person name="Copeland A."/>
            <person name="Del Rio T.G."/>
            <person name="Nolan M."/>
            <person name="Lucas S."/>
            <person name="Tice H."/>
            <person name="Cheng J.F."/>
            <person name="Chertkov O."/>
            <person name="Bruce D."/>
            <person name="Goodwin L."/>
            <person name="Pitluck S."/>
            <person name="Rohde M."/>
            <person name="Goker M."/>
            <person name="Pati A."/>
            <person name="Ivanova N."/>
            <person name="Mavromatis K."/>
            <person name="Chen A."/>
            <person name="Palaniappan K."/>
            <person name="Hauser L."/>
            <person name="Chang Y.J."/>
            <person name="Jeffries C.C."/>
            <person name="Brettin T."/>
            <person name="Detter J.C."/>
            <person name="Han C."/>
            <person name="Chain P."/>
            <person name="Tindall B.J."/>
            <person name="Bristow J."/>
            <person name="Eisen J.A."/>
            <person name="Markowitz V."/>
            <person name="Hugenholtz P."/>
            <person name="Kyrpides N.C."/>
            <person name="Klenk H.P."/>
        </authorList>
    </citation>
    <scope>NUCLEOTIDE SEQUENCE [LARGE SCALE GENOMIC DNA]</scope>
    <source>
        <strain evidence="9">ATCC 29888 / DSM 43827 / JCM 3225 / NBRC 14064 / NCIMB 13271 / NRRL B-12336 / IMRU 3971 / 101</strain>
    </source>
</reference>
<evidence type="ECO:0000256" key="5">
    <source>
        <dbReference type="PROSITE-ProRule" id="PRU01240"/>
    </source>
</evidence>
<evidence type="ECO:0000259" key="7">
    <source>
        <dbReference type="Pfam" id="PF00082"/>
    </source>
</evidence>
<dbReference type="InterPro" id="IPR036852">
    <property type="entry name" value="Peptidase_S8/S53_dom_sf"/>
</dbReference>
<dbReference type="InterPro" id="IPR050131">
    <property type="entry name" value="Peptidase_S8_subtilisin-like"/>
</dbReference>
<keyword evidence="4 5" id="KW-0720">Serine protease</keyword>
<feature type="compositionally biased region" description="Low complexity" evidence="6">
    <location>
        <begin position="342"/>
        <end position="352"/>
    </location>
</feature>
<feature type="active site" description="Charge relay system" evidence="5">
    <location>
        <position position="50"/>
    </location>
</feature>
<dbReference type="eggNOG" id="COG1404">
    <property type="taxonomic scope" value="Bacteria"/>
</dbReference>
<accession>C6WSE0</accession>
<proteinExistence type="inferred from homology"/>
<dbReference type="EMBL" id="CP001630">
    <property type="protein sequence ID" value="ACU40810.1"/>
    <property type="molecule type" value="Genomic_DNA"/>
</dbReference>
<sequence>MLPVALAVLAMVAQTPAWSVGQQQWHLDALGVHRAHELARGDGVVVAVVDSGVDDTRPDLVGRVLPGTGVGDAVGTGGVQDRSGHGTAMAALIAGVGESGGVLGVAPAAKVLPVSVGVDGTGFTLAAVAEGVRWAVDHGADVVNLSLTSVATLTPELTDAVDYAFEHDVVVVAGTGNSGEQHVGAPADIPGVIAVAGTTRDGSPWARSNTGPPTVLAAPAERVVTAVPLTSSASGYAAVDGTSAATALVSGVVALVRSRFPDLDAANVVNRLVISAVDLLEPGRDSRTGFGLVNPVGALEGRIREVDRSPLLPPRPPLPAATAAPDPALASADRGSADRGSADSGSGDRGSAPVATEPGDGIGPVERAAWATAVVLLLATAGLVALRRFRNAEPGGAGVGALASGGPAPSAPEAGGPTPNTSAPTTPTTPTPTTSTPTTSTPDADRP</sequence>
<dbReference type="RefSeq" id="WP_015805687.1">
    <property type="nucleotide sequence ID" value="NC_013093.1"/>
</dbReference>
<dbReference type="GO" id="GO:0006508">
    <property type="term" value="P:proteolysis"/>
    <property type="evidence" value="ECO:0007669"/>
    <property type="project" value="UniProtKB-KW"/>
</dbReference>
<feature type="region of interest" description="Disordered" evidence="6">
    <location>
        <begin position="307"/>
        <end position="361"/>
    </location>
</feature>
<evidence type="ECO:0000256" key="3">
    <source>
        <dbReference type="ARBA" id="ARBA00022801"/>
    </source>
</evidence>
<dbReference type="PANTHER" id="PTHR43806">
    <property type="entry name" value="PEPTIDASE S8"/>
    <property type="match status" value="1"/>
</dbReference>
<evidence type="ECO:0000256" key="6">
    <source>
        <dbReference type="SAM" id="MobiDB-lite"/>
    </source>
</evidence>
<dbReference type="InterPro" id="IPR015500">
    <property type="entry name" value="Peptidase_S8_subtilisin-rel"/>
</dbReference>
<feature type="active site" description="Charge relay system" evidence="5">
    <location>
        <position position="85"/>
    </location>
</feature>
<keyword evidence="9" id="KW-1185">Reference proteome</keyword>
<feature type="region of interest" description="Disordered" evidence="6">
    <location>
        <begin position="400"/>
        <end position="447"/>
    </location>
</feature>
<evidence type="ECO:0000256" key="2">
    <source>
        <dbReference type="ARBA" id="ARBA00022670"/>
    </source>
</evidence>
<evidence type="ECO:0000313" key="9">
    <source>
        <dbReference type="Proteomes" id="UP000002213"/>
    </source>
</evidence>
<evidence type="ECO:0000313" key="8">
    <source>
        <dbReference type="EMBL" id="ACU40810.1"/>
    </source>
</evidence>
<dbReference type="PRINTS" id="PR00723">
    <property type="entry name" value="SUBTILISIN"/>
</dbReference>
<feature type="active site" description="Charge relay system" evidence="5">
    <location>
        <position position="243"/>
    </location>
</feature>
<feature type="domain" description="Peptidase S8/S53" evidence="7">
    <location>
        <begin position="41"/>
        <end position="291"/>
    </location>
</feature>